<evidence type="ECO:0000256" key="2">
    <source>
        <dbReference type="ARBA" id="ARBA00029447"/>
    </source>
</evidence>
<dbReference type="Pfam" id="PF13682">
    <property type="entry name" value="CZB"/>
    <property type="match status" value="1"/>
</dbReference>
<evidence type="ECO:0000259" key="5">
    <source>
        <dbReference type="PROSITE" id="PS50111"/>
    </source>
</evidence>
<dbReference type="SMART" id="SM00283">
    <property type="entry name" value="MA"/>
    <property type="match status" value="1"/>
</dbReference>
<protein>
    <submittedName>
        <fullName evidence="7">Methyl-accepting chemotaxis protein</fullName>
    </submittedName>
</protein>
<comment type="caution">
    <text evidence="7">The sequence shown here is derived from an EMBL/GenBank/DDBJ whole genome shotgun (WGS) entry which is preliminary data.</text>
</comment>
<dbReference type="AlphaFoldDB" id="A0A917BV87"/>
<dbReference type="PROSITE" id="PS50885">
    <property type="entry name" value="HAMP"/>
    <property type="match status" value="1"/>
</dbReference>
<feature type="transmembrane region" description="Helical" evidence="4">
    <location>
        <begin position="13"/>
        <end position="33"/>
    </location>
</feature>
<dbReference type="Pfam" id="PF00015">
    <property type="entry name" value="MCPsignal"/>
    <property type="match status" value="1"/>
</dbReference>
<dbReference type="Proteomes" id="UP000632498">
    <property type="component" value="Unassembled WGS sequence"/>
</dbReference>
<dbReference type="InterPro" id="IPR025991">
    <property type="entry name" value="Chemoreceptor_zinc-bind_dom"/>
</dbReference>
<dbReference type="InterPro" id="IPR029150">
    <property type="entry name" value="dCache_3"/>
</dbReference>
<dbReference type="Pfam" id="PF14827">
    <property type="entry name" value="dCache_3"/>
    <property type="match status" value="1"/>
</dbReference>
<dbReference type="PANTHER" id="PTHR32089:SF112">
    <property type="entry name" value="LYSOZYME-LIKE PROTEIN-RELATED"/>
    <property type="match status" value="1"/>
</dbReference>
<dbReference type="PROSITE" id="PS50111">
    <property type="entry name" value="CHEMOTAXIS_TRANSDUC_2"/>
    <property type="match status" value="1"/>
</dbReference>
<dbReference type="Gene3D" id="6.10.340.10">
    <property type="match status" value="1"/>
</dbReference>
<dbReference type="InterPro" id="IPR003660">
    <property type="entry name" value="HAMP_dom"/>
</dbReference>
<evidence type="ECO:0000313" key="7">
    <source>
        <dbReference type="EMBL" id="GGF57547.1"/>
    </source>
</evidence>
<evidence type="ECO:0000259" key="6">
    <source>
        <dbReference type="PROSITE" id="PS50885"/>
    </source>
</evidence>
<gene>
    <name evidence="7" type="ORF">GCM10011332_08750</name>
</gene>
<dbReference type="Gene3D" id="1.10.287.950">
    <property type="entry name" value="Methyl-accepting chemotaxis protein"/>
    <property type="match status" value="1"/>
</dbReference>
<proteinExistence type="inferred from homology"/>
<reference evidence="7" key="1">
    <citation type="journal article" date="2014" name="Int. J. Syst. Evol. Microbiol.">
        <title>Complete genome sequence of Corynebacterium casei LMG S-19264T (=DSM 44701T), isolated from a smear-ripened cheese.</title>
        <authorList>
            <consortium name="US DOE Joint Genome Institute (JGI-PGF)"/>
            <person name="Walter F."/>
            <person name="Albersmeier A."/>
            <person name="Kalinowski J."/>
            <person name="Ruckert C."/>
        </authorList>
    </citation>
    <scope>NUCLEOTIDE SEQUENCE</scope>
    <source>
        <strain evidence="7">CGMCC 1.15254</strain>
    </source>
</reference>
<evidence type="ECO:0000256" key="3">
    <source>
        <dbReference type="PROSITE-ProRule" id="PRU00284"/>
    </source>
</evidence>
<comment type="similarity">
    <text evidence="2">Belongs to the methyl-accepting chemotaxis (MCP) protein family.</text>
</comment>
<evidence type="ECO:0000256" key="1">
    <source>
        <dbReference type="ARBA" id="ARBA00023224"/>
    </source>
</evidence>
<name>A0A917BV87_9PROT</name>
<dbReference type="Gene3D" id="3.30.450.20">
    <property type="entry name" value="PAS domain"/>
    <property type="match status" value="1"/>
</dbReference>
<dbReference type="SUPFAM" id="SSF58104">
    <property type="entry name" value="Methyl-accepting chemotaxis protein (MCP) signaling domain"/>
    <property type="match status" value="1"/>
</dbReference>
<accession>A0A917BV87</accession>
<dbReference type="Gene3D" id="1.20.120.30">
    <property type="entry name" value="Aspartate receptor, ligand-binding domain"/>
    <property type="match status" value="1"/>
</dbReference>
<dbReference type="InterPro" id="IPR029151">
    <property type="entry name" value="Sensor-like_sf"/>
</dbReference>
<keyword evidence="1 3" id="KW-0807">Transducer</keyword>
<reference evidence="7" key="2">
    <citation type="submission" date="2020-09" db="EMBL/GenBank/DDBJ databases">
        <authorList>
            <person name="Sun Q."/>
            <person name="Zhou Y."/>
        </authorList>
    </citation>
    <scope>NUCLEOTIDE SEQUENCE</scope>
    <source>
        <strain evidence="7">CGMCC 1.15254</strain>
    </source>
</reference>
<dbReference type="InterPro" id="IPR004089">
    <property type="entry name" value="MCPsignal_dom"/>
</dbReference>
<dbReference type="CDD" id="cd11386">
    <property type="entry name" value="MCP_signal"/>
    <property type="match status" value="1"/>
</dbReference>
<dbReference type="EMBL" id="BMHV01000005">
    <property type="protein sequence ID" value="GGF57547.1"/>
    <property type="molecule type" value="Genomic_DNA"/>
</dbReference>
<keyword evidence="8" id="KW-1185">Reference proteome</keyword>
<evidence type="ECO:0000256" key="4">
    <source>
        <dbReference type="SAM" id="Phobius"/>
    </source>
</evidence>
<dbReference type="GO" id="GO:0016020">
    <property type="term" value="C:membrane"/>
    <property type="evidence" value="ECO:0007669"/>
    <property type="project" value="InterPro"/>
</dbReference>
<dbReference type="RefSeq" id="WP_188662051.1">
    <property type="nucleotide sequence ID" value="NZ_BMHV01000005.1"/>
</dbReference>
<dbReference type="SUPFAM" id="SSF103190">
    <property type="entry name" value="Sensory domain-like"/>
    <property type="match status" value="1"/>
</dbReference>
<feature type="domain" description="Methyl-accepting transducer" evidence="5">
    <location>
        <begin position="389"/>
        <end position="625"/>
    </location>
</feature>
<feature type="transmembrane region" description="Helical" evidence="4">
    <location>
        <begin position="287"/>
        <end position="305"/>
    </location>
</feature>
<keyword evidence="4" id="KW-0472">Membrane</keyword>
<keyword evidence="4" id="KW-1133">Transmembrane helix</keyword>
<dbReference type="GO" id="GO:0007165">
    <property type="term" value="P:signal transduction"/>
    <property type="evidence" value="ECO:0007669"/>
    <property type="project" value="UniProtKB-KW"/>
</dbReference>
<sequence length="777" mass="84539">MFAFHNIKLAYKISFGVIVSALISILIVVFSMTQSVDEIIAQSESRELNNHYVAISSAIEAEAYRAQSLAALVAQIPQASDAFANGERDQLFELFGSSFQAMKKNYAVRQFQFHSPPATSFARIHKPEKFGDDLSAFRHTVTRTNQTKEPVVGLEKGVAGLGVRGVVPVFQGGNHIGSVEFGMSFGQAFFDRYKARNAVDVSLYIQGEGGFKPFASTLGGTPLNPSVNLQAVLEGKAQMGLAHYNEKAHAVLYDVIRDFSQKPVGVLEIAMDASRFRDMRSAAENRALYISLAALVLSILLSIGISKSISGPILRMANGLRCISHKDFDMEIVGHERSDEVGVMAQALMELRENAIIHDQLEREREARFVELQNWKDELDKQSRHQLHGVVEAAMQANRAIVAMASMRNDIVNVHTASEAMASAVEELVASVNEIAQNGEAIAQDARHAETASNEGMSEAENATAAMGDIYSAVNNAVDKTALLAQSSEKIGDIVSQIEAIAEQTNLLALNATIEAARAGDAGKGFAVVASEVKNLANQTAGATEDINARISTLLDEMDAITSSMSTGNDAVNSGQKVIGELYNRLGEMSAKVNNVTGKVEEIAGILAQQTTAANEVAAGTAHIAKLAEHNNIEIDIVLEAIDKSNAELDARVEEFAAGGDAYSIVLVAQNDHMAFKRKIVNTVMGRRDHKSSDMHDHHTCRLGRWYDEVTDERLLAHPAFKKLIEPHKQVHAYGIKALQAHENRNFEEALAHLTQLDHYSQVVLDILEELSKAVEE</sequence>
<dbReference type="PANTHER" id="PTHR32089">
    <property type="entry name" value="METHYL-ACCEPTING CHEMOTAXIS PROTEIN MCPB"/>
    <property type="match status" value="1"/>
</dbReference>
<feature type="domain" description="HAMP" evidence="6">
    <location>
        <begin position="307"/>
        <end position="360"/>
    </location>
</feature>
<organism evidence="7 8">
    <name type="scientific">Terasakiella brassicae</name>
    <dbReference type="NCBI Taxonomy" id="1634917"/>
    <lineage>
        <taxon>Bacteria</taxon>
        <taxon>Pseudomonadati</taxon>
        <taxon>Pseudomonadota</taxon>
        <taxon>Alphaproteobacteria</taxon>
        <taxon>Rhodospirillales</taxon>
        <taxon>Terasakiellaceae</taxon>
        <taxon>Terasakiella</taxon>
    </lineage>
</organism>
<evidence type="ECO:0000313" key="8">
    <source>
        <dbReference type="Proteomes" id="UP000632498"/>
    </source>
</evidence>
<keyword evidence="4" id="KW-0812">Transmembrane</keyword>